<protein>
    <submittedName>
        <fullName evidence="2">Uncharacterized protein</fullName>
    </submittedName>
</protein>
<keyword evidence="1" id="KW-0472">Membrane</keyword>
<evidence type="ECO:0000313" key="3">
    <source>
        <dbReference type="Proteomes" id="UP000183868"/>
    </source>
</evidence>
<organism evidence="2 3">
    <name type="scientific">Caldithrix abyssi DSM 13497</name>
    <dbReference type="NCBI Taxonomy" id="880073"/>
    <lineage>
        <taxon>Bacteria</taxon>
        <taxon>Pseudomonadati</taxon>
        <taxon>Calditrichota</taxon>
        <taxon>Calditrichia</taxon>
        <taxon>Calditrichales</taxon>
        <taxon>Calditrichaceae</taxon>
        <taxon>Caldithrix</taxon>
    </lineage>
</organism>
<evidence type="ECO:0000256" key="1">
    <source>
        <dbReference type="SAM" id="Phobius"/>
    </source>
</evidence>
<dbReference type="EMBL" id="CP018099">
    <property type="protein sequence ID" value="APF17926.1"/>
    <property type="molecule type" value="Genomic_DNA"/>
</dbReference>
<sequence length="45" mass="5253">MICGYPLHTALLICFFNAIVPLTSMHLFFNDRHRPTNYENIIFPA</sequence>
<evidence type="ECO:0000313" key="2">
    <source>
        <dbReference type="EMBL" id="APF17926.1"/>
    </source>
</evidence>
<name>A0A1J1C5T7_CALAY</name>
<proteinExistence type="predicted"/>
<gene>
    <name evidence="2" type="ORF">Cabys_1177</name>
</gene>
<keyword evidence="1" id="KW-0812">Transmembrane</keyword>
<keyword evidence="1" id="KW-1133">Transmembrane helix</keyword>
<dbReference type="AlphaFoldDB" id="A0A1J1C5T7"/>
<dbReference type="KEGG" id="caby:Cabys_1177"/>
<reference evidence="2 3" key="1">
    <citation type="submission" date="2016-11" db="EMBL/GenBank/DDBJ databases">
        <title>Genomic analysis of Caldithrix abyssi and proposal of a novel bacterial phylum Caldithrichaeota.</title>
        <authorList>
            <person name="Kublanov I."/>
            <person name="Sigalova O."/>
            <person name="Gavrilov S."/>
            <person name="Lebedinsky A."/>
            <person name="Ivanova N."/>
            <person name="Daum C."/>
            <person name="Reddy T."/>
            <person name="Klenk H.P."/>
            <person name="Goker M."/>
            <person name="Reva O."/>
            <person name="Miroshnichenko M."/>
            <person name="Kyprides N."/>
            <person name="Woyke T."/>
            <person name="Gelfand M."/>
        </authorList>
    </citation>
    <scope>NUCLEOTIDE SEQUENCE [LARGE SCALE GENOMIC DNA]</scope>
    <source>
        <strain evidence="2 3">LF13</strain>
    </source>
</reference>
<accession>A0A1J1C5T7</accession>
<feature type="transmembrane region" description="Helical" evidence="1">
    <location>
        <begin position="6"/>
        <end position="29"/>
    </location>
</feature>
<dbReference type="Proteomes" id="UP000183868">
    <property type="component" value="Chromosome"/>
</dbReference>